<dbReference type="RefSeq" id="WP_067454142.1">
    <property type="nucleotide sequence ID" value="NZ_LVVY01000072.1"/>
</dbReference>
<gene>
    <name evidence="3" type="ORF">A3840_07335</name>
</gene>
<feature type="transmembrane region" description="Helical" evidence="1">
    <location>
        <begin position="67"/>
        <end position="89"/>
    </location>
</feature>
<keyword evidence="1" id="KW-1133">Transmembrane helix</keyword>
<evidence type="ECO:0000313" key="4">
    <source>
        <dbReference type="Proteomes" id="UP000078389"/>
    </source>
</evidence>
<reference evidence="3 4" key="1">
    <citation type="submission" date="2016-03" db="EMBL/GenBank/DDBJ databases">
        <title>Genome sequencing of Devosia sp. S37.</title>
        <authorList>
            <person name="Mohd Nor M."/>
        </authorList>
    </citation>
    <scope>NUCLEOTIDE SEQUENCE [LARGE SCALE GENOMIC DNA]</scope>
    <source>
        <strain evidence="3 4">S37</strain>
    </source>
</reference>
<evidence type="ECO:0000256" key="1">
    <source>
        <dbReference type="SAM" id="Phobius"/>
    </source>
</evidence>
<name>A0A178I0P0_9HYPH</name>
<keyword evidence="1" id="KW-0812">Transmembrane</keyword>
<proteinExistence type="predicted"/>
<comment type="caution">
    <text evidence="3">The sequence shown here is derived from an EMBL/GenBank/DDBJ whole genome shotgun (WGS) entry which is preliminary data.</text>
</comment>
<dbReference type="Proteomes" id="UP000078389">
    <property type="component" value="Unassembled WGS sequence"/>
</dbReference>
<dbReference type="Pfam" id="PF20061">
    <property type="entry name" value="DUF6460"/>
    <property type="match status" value="1"/>
</dbReference>
<feature type="domain" description="DUF6460" evidence="2">
    <location>
        <begin position="62"/>
        <end position="95"/>
    </location>
</feature>
<dbReference type="STRING" id="1770058.A3840_07335"/>
<keyword evidence="1" id="KW-0472">Membrane</keyword>
<dbReference type="InterPro" id="IPR045594">
    <property type="entry name" value="DUF6460"/>
</dbReference>
<organism evidence="3 4">
    <name type="scientific">Devosia elaeis</name>
    <dbReference type="NCBI Taxonomy" id="1770058"/>
    <lineage>
        <taxon>Bacteria</taxon>
        <taxon>Pseudomonadati</taxon>
        <taxon>Pseudomonadota</taxon>
        <taxon>Alphaproteobacteria</taxon>
        <taxon>Hyphomicrobiales</taxon>
        <taxon>Devosiaceae</taxon>
        <taxon>Devosia</taxon>
    </lineage>
</organism>
<dbReference type="AlphaFoldDB" id="A0A178I0P0"/>
<dbReference type="OrthoDB" id="8480887at2"/>
<sequence>MTEDYRPEPRSALARFMGGSPVSVLIRLVLISLMVGFVMSVFGFNAGDLVRGAVEMVREAIRDGAGLFRQLGSYALAGAAIVVPIWLLLRLTRAR</sequence>
<feature type="transmembrane region" description="Helical" evidence="1">
    <location>
        <begin position="24"/>
        <end position="47"/>
    </location>
</feature>
<evidence type="ECO:0000313" key="3">
    <source>
        <dbReference type="EMBL" id="OAM78300.1"/>
    </source>
</evidence>
<dbReference type="EMBL" id="LVVY01000072">
    <property type="protein sequence ID" value="OAM78300.1"/>
    <property type="molecule type" value="Genomic_DNA"/>
</dbReference>
<protein>
    <recommendedName>
        <fullName evidence="2">DUF6460 domain-containing protein</fullName>
    </recommendedName>
</protein>
<keyword evidence="4" id="KW-1185">Reference proteome</keyword>
<accession>A0A178I0P0</accession>
<evidence type="ECO:0000259" key="2">
    <source>
        <dbReference type="Pfam" id="PF20061"/>
    </source>
</evidence>